<proteinExistence type="inferred from homology"/>
<evidence type="ECO:0000256" key="6">
    <source>
        <dbReference type="NCBIfam" id="TIGR02188"/>
    </source>
</evidence>
<evidence type="ECO:0000256" key="1">
    <source>
        <dbReference type="ARBA" id="ARBA00006432"/>
    </source>
</evidence>
<dbReference type="Pfam" id="PF00501">
    <property type="entry name" value="AMP-binding"/>
    <property type="match status" value="1"/>
</dbReference>
<dbReference type="InterPro" id="IPR011904">
    <property type="entry name" value="Ac_CoA_lig"/>
</dbReference>
<dbReference type="GO" id="GO:0005524">
    <property type="term" value="F:ATP binding"/>
    <property type="evidence" value="ECO:0007669"/>
    <property type="project" value="UniProtKB-KW"/>
</dbReference>
<sequence length="658" mass="73616">MSNAIQSFLTENKVLNTNYNVSGESISSYESYKKLCLEVENNFDEFWSGYATDLLSWSKIFTKVLDDSNKPHYKWFVDGSMNVTVNCLDIHLTNGNANKIAIIFESDDGEVLKITYKDLLKRVCKFANGLKNLGYKIGDKCIIYMPMSIEVIVAMHACARLGIIHSVVFGGFSSKSLHERILDIGASLIITSDYQKRGGKKIPLKAAVDAAIISGNCESIKNVIVYKRAGDDINWLSSRDLWMDDLEKNQLDYCEPVFVNSEHPLFVLYTSGSTGKPKGIQHSSAGYLLWAKMTMRWTFDIRGDDVFWCTADVGWITGHTYIAYGPLSMGLTQVIFEGIPTYPNSARFWKMIERHKVSIFYTAPTAIRSLIKSSDNDRSVHPDNFDLSSLRILGSVGEPISPDTWRWYYKNVGNENCPIADTWWQTETGGHMITPLPCLNYLKPGSCSLPLPGICAAVVDESGEDVPNSTGGFLVIKKPWPGMIRNIWGNTDRFITSYFPEELHGYYLAGDGAQRDNDGYFWIMGRIDDVLNVSGHRLGTMEIESALVSHSKVSEAAVIGRSDDTTGEAVVAFIVMKGERPYNDEAINIAKELRNWIACEIGPIAKPKDIIFGDSLPKTRSGKIMRRLLRAIANGENINQDTSTIENMSIFDNFSITF</sequence>
<dbReference type="PROSITE" id="PS00455">
    <property type="entry name" value="AMP_BINDING"/>
    <property type="match status" value="1"/>
</dbReference>
<keyword evidence="11" id="KW-1185">Reference proteome</keyword>
<dbReference type="Pfam" id="PF13193">
    <property type="entry name" value="AMP-binding_C"/>
    <property type="match status" value="1"/>
</dbReference>
<evidence type="ECO:0000256" key="5">
    <source>
        <dbReference type="ARBA" id="ARBA00022990"/>
    </source>
</evidence>
<accession>M1M8X5</accession>
<dbReference type="InterPro" id="IPR020845">
    <property type="entry name" value="AMP-binding_CS"/>
</dbReference>
<dbReference type="PATRIC" id="fig|1208920.3.peg.425"/>
<comment type="similarity">
    <text evidence="1">Belongs to the ATP-dependent AMP-binding enzyme family.</text>
</comment>
<evidence type="ECO:0000256" key="4">
    <source>
        <dbReference type="ARBA" id="ARBA00022840"/>
    </source>
</evidence>
<dbReference type="GO" id="GO:0016208">
    <property type="term" value="F:AMP binding"/>
    <property type="evidence" value="ECO:0007669"/>
    <property type="project" value="InterPro"/>
</dbReference>
<dbReference type="EC" id="6.2.1.1" evidence="6"/>
<dbReference type="eggNOG" id="COG0365">
    <property type="taxonomic scope" value="Bacteria"/>
</dbReference>
<dbReference type="PANTHER" id="PTHR24095:SF14">
    <property type="entry name" value="ACETYL-COENZYME A SYNTHETASE 1"/>
    <property type="match status" value="1"/>
</dbReference>
<dbReference type="Gene3D" id="3.30.300.30">
    <property type="match status" value="1"/>
</dbReference>
<feature type="domain" description="Acetyl-coenzyme A synthetase N-terminal" evidence="9">
    <location>
        <begin position="32"/>
        <end position="87"/>
    </location>
</feature>
<dbReference type="NCBIfam" id="NF001208">
    <property type="entry name" value="PRK00174.1"/>
    <property type="match status" value="1"/>
</dbReference>
<keyword evidence="3" id="KW-0547">Nucleotide-binding</keyword>
<dbReference type="EMBL" id="CP003805">
    <property type="protein sequence ID" value="AGF48435.1"/>
    <property type="molecule type" value="Genomic_DNA"/>
</dbReference>
<evidence type="ECO:0000256" key="3">
    <source>
        <dbReference type="ARBA" id="ARBA00022741"/>
    </source>
</evidence>
<dbReference type="KEGG" id="kon:CONE_0690"/>
<dbReference type="InterPro" id="IPR025110">
    <property type="entry name" value="AMP-bd_C"/>
</dbReference>
<dbReference type="GO" id="GO:0005829">
    <property type="term" value="C:cytosol"/>
    <property type="evidence" value="ECO:0007669"/>
    <property type="project" value="TreeGrafter"/>
</dbReference>
<dbReference type="GO" id="GO:0019427">
    <property type="term" value="P:acetyl-CoA biosynthetic process from acetate"/>
    <property type="evidence" value="ECO:0007669"/>
    <property type="project" value="UniProtKB-UniRule"/>
</dbReference>
<dbReference type="PANTHER" id="PTHR24095">
    <property type="entry name" value="ACETYL-COENZYME A SYNTHETASE"/>
    <property type="match status" value="1"/>
</dbReference>
<dbReference type="InterPro" id="IPR045851">
    <property type="entry name" value="AMP-bd_C_sf"/>
</dbReference>
<dbReference type="RefSeq" id="WP_015397121.1">
    <property type="nucleotide sequence ID" value="NC_020299.1"/>
</dbReference>
<feature type="domain" description="AMP-dependent synthetase/ligase" evidence="7">
    <location>
        <begin position="95"/>
        <end position="480"/>
    </location>
</feature>
<evidence type="ECO:0000259" key="8">
    <source>
        <dbReference type="Pfam" id="PF13193"/>
    </source>
</evidence>
<evidence type="ECO:0000259" key="7">
    <source>
        <dbReference type="Pfam" id="PF00501"/>
    </source>
</evidence>
<dbReference type="Gene3D" id="3.40.50.12780">
    <property type="entry name" value="N-terminal domain of ligase-like"/>
    <property type="match status" value="1"/>
</dbReference>
<keyword evidence="2 10" id="KW-0436">Ligase</keyword>
<dbReference type="Proteomes" id="UP000011541">
    <property type="component" value="Chromosome"/>
</dbReference>
<dbReference type="InterPro" id="IPR000873">
    <property type="entry name" value="AMP-dep_synth/lig_dom"/>
</dbReference>
<dbReference type="STRING" id="1208920.CONE_0690"/>
<feature type="domain" description="AMP-binding enzyme C-terminal" evidence="8">
    <location>
        <begin position="542"/>
        <end position="623"/>
    </location>
</feature>
<gene>
    <name evidence="10" type="ORF">CONE_0690</name>
</gene>
<organism evidence="10 11">
    <name type="scientific">Candidatus Kinetoplastidibacterium stringomonadis TCC290E</name>
    <dbReference type="NCBI Taxonomy" id="1208920"/>
    <lineage>
        <taxon>Bacteria</taxon>
        <taxon>Pseudomonadati</taxon>
        <taxon>Pseudomonadota</taxon>
        <taxon>Betaproteobacteria</taxon>
        <taxon>Candidatus Kinetoplastidibacterium</taxon>
    </lineage>
</organism>
<keyword evidence="4" id="KW-0067">ATP-binding</keyword>
<keyword evidence="5" id="KW-0007">Acetylation</keyword>
<dbReference type="SUPFAM" id="SSF56801">
    <property type="entry name" value="Acetyl-CoA synthetase-like"/>
    <property type="match status" value="1"/>
</dbReference>
<protein>
    <recommendedName>
        <fullName evidence="6">Acetate--CoA ligase</fullName>
        <ecNumber evidence="6">6.2.1.1</ecNumber>
    </recommendedName>
</protein>
<dbReference type="AlphaFoldDB" id="M1M8X5"/>
<dbReference type="OrthoDB" id="9766486at2"/>
<dbReference type="GO" id="GO:0003987">
    <property type="term" value="F:acetate-CoA ligase activity"/>
    <property type="evidence" value="ECO:0007669"/>
    <property type="project" value="UniProtKB-UniRule"/>
</dbReference>
<dbReference type="CDD" id="cd05966">
    <property type="entry name" value="ACS"/>
    <property type="match status" value="1"/>
</dbReference>
<dbReference type="InterPro" id="IPR032387">
    <property type="entry name" value="ACAS_N"/>
</dbReference>
<name>M1M8X5_9PROT</name>
<evidence type="ECO:0000313" key="11">
    <source>
        <dbReference type="Proteomes" id="UP000011541"/>
    </source>
</evidence>
<dbReference type="InterPro" id="IPR042099">
    <property type="entry name" value="ANL_N_sf"/>
</dbReference>
<dbReference type="HOGENOM" id="CLU_000022_3_6_4"/>
<evidence type="ECO:0000256" key="2">
    <source>
        <dbReference type="ARBA" id="ARBA00022598"/>
    </source>
</evidence>
<dbReference type="FunFam" id="3.40.50.12780:FF:000001">
    <property type="entry name" value="Acetyl-coenzyme A synthetase"/>
    <property type="match status" value="1"/>
</dbReference>
<dbReference type="NCBIfam" id="TIGR02188">
    <property type="entry name" value="Ac_CoA_lig_AcsA"/>
    <property type="match status" value="1"/>
</dbReference>
<dbReference type="Pfam" id="PF16177">
    <property type="entry name" value="ACAS_N"/>
    <property type="match status" value="1"/>
</dbReference>
<evidence type="ECO:0000259" key="9">
    <source>
        <dbReference type="Pfam" id="PF16177"/>
    </source>
</evidence>
<evidence type="ECO:0000313" key="10">
    <source>
        <dbReference type="EMBL" id="AGF48435.1"/>
    </source>
</evidence>
<reference evidence="10 11" key="1">
    <citation type="journal article" date="2013" name="Genome Biol. Evol.">
        <title>Genome evolution and phylogenomic analysis of candidatus kinetoplastibacterium, the betaproteobacterial endosymbionts of strigomonas and angomonas.</title>
        <authorList>
            <person name="Alves J.M."/>
            <person name="Serrano M.G."/>
            <person name="Maia da Silva F."/>
            <person name="Voegtly L.J."/>
            <person name="Matveyev A.V."/>
            <person name="Teixeira M.M."/>
            <person name="Camargo E.P."/>
            <person name="Buck G.A."/>
        </authorList>
    </citation>
    <scope>NUCLEOTIDE SEQUENCE [LARGE SCALE GENOMIC DNA]</scope>
    <source>
        <strain evidence="10 11">TCC290E</strain>
    </source>
</reference>